<gene>
    <name evidence="1" type="ORF">ROHU_003946</name>
</gene>
<proteinExistence type="predicted"/>
<name>A0A498NRV9_LABRO</name>
<comment type="caution">
    <text evidence="1">The sequence shown here is derived from an EMBL/GenBank/DDBJ whole genome shotgun (WGS) entry which is preliminary data.</text>
</comment>
<evidence type="ECO:0000313" key="1">
    <source>
        <dbReference type="EMBL" id="RXN34812.1"/>
    </source>
</evidence>
<keyword evidence="1" id="KW-0808">Transferase</keyword>
<evidence type="ECO:0000313" key="2">
    <source>
        <dbReference type="Proteomes" id="UP000290572"/>
    </source>
</evidence>
<dbReference type="STRING" id="84645.A0A498NRV9"/>
<dbReference type="AlphaFoldDB" id="A0A498NRV9"/>
<sequence length="82" mass="9548">MKSTRSFMFLICPVMVLIFLYYSSGKLHLRSPVQKSRYDKQGFLTKLDRNLPLELQYKYGNLSKGECKPGYAEAKMTSIYPK</sequence>
<dbReference type="EMBL" id="QBIY01011164">
    <property type="protein sequence ID" value="RXN34812.1"/>
    <property type="molecule type" value="Genomic_DNA"/>
</dbReference>
<dbReference type="Proteomes" id="UP000290572">
    <property type="component" value="Unassembled WGS sequence"/>
</dbReference>
<reference evidence="1 2" key="1">
    <citation type="submission" date="2018-03" db="EMBL/GenBank/DDBJ databases">
        <title>Draft genome sequence of Rohu Carp (Labeo rohita).</title>
        <authorList>
            <person name="Das P."/>
            <person name="Kushwaha B."/>
            <person name="Joshi C.G."/>
            <person name="Kumar D."/>
            <person name="Nagpure N.S."/>
            <person name="Sahoo L."/>
            <person name="Das S.P."/>
            <person name="Bit A."/>
            <person name="Patnaik S."/>
            <person name="Meher P.K."/>
            <person name="Jayasankar P."/>
            <person name="Koringa P.G."/>
            <person name="Patel N.V."/>
            <person name="Hinsu A.T."/>
            <person name="Kumar R."/>
            <person name="Pandey M."/>
            <person name="Agarwal S."/>
            <person name="Srivastava S."/>
            <person name="Singh M."/>
            <person name="Iquebal M.A."/>
            <person name="Jaiswal S."/>
            <person name="Angadi U.B."/>
            <person name="Kumar N."/>
            <person name="Raza M."/>
            <person name="Shah T.M."/>
            <person name="Rai A."/>
            <person name="Jena J.K."/>
        </authorList>
    </citation>
    <scope>NUCLEOTIDE SEQUENCE [LARGE SCALE GENOMIC DNA]</scope>
    <source>
        <strain evidence="1">DASCIFA01</strain>
        <tissue evidence="1">Testis</tissue>
    </source>
</reference>
<keyword evidence="2" id="KW-1185">Reference proteome</keyword>
<protein>
    <submittedName>
        <fullName evidence="1">CMP-N-acetylneuraminate-beta-1,4-galactoside alpha-2,3-sialyltransferase-like isoform X1</fullName>
    </submittedName>
</protein>
<organism evidence="1 2">
    <name type="scientific">Labeo rohita</name>
    <name type="common">Indian major carp</name>
    <name type="synonym">Cyprinus rohita</name>
    <dbReference type="NCBI Taxonomy" id="84645"/>
    <lineage>
        <taxon>Eukaryota</taxon>
        <taxon>Metazoa</taxon>
        <taxon>Chordata</taxon>
        <taxon>Craniata</taxon>
        <taxon>Vertebrata</taxon>
        <taxon>Euteleostomi</taxon>
        <taxon>Actinopterygii</taxon>
        <taxon>Neopterygii</taxon>
        <taxon>Teleostei</taxon>
        <taxon>Ostariophysi</taxon>
        <taxon>Cypriniformes</taxon>
        <taxon>Cyprinidae</taxon>
        <taxon>Labeoninae</taxon>
        <taxon>Labeonini</taxon>
        <taxon>Labeo</taxon>
    </lineage>
</organism>
<dbReference type="GO" id="GO:0016757">
    <property type="term" value="F:glycosyltransferase activity"/>
    <property type="evidence" value="ECO:0007669"/>
    <property type="project" value="UniProtKB-KW"/>
</dbReference>
<keyword evidence="1" id="KW-0328">Glycosyltransferase</keyword>
<accession>A0A498NRV9</accession>